<gene>
    <name evidence="4" type="ORF">ABID50_000490</name>
</gene>
<keyword evidence="2" id="KW-0812">Transmembrane</keyword>
<dbReference type="InterPro" id="IPR003675">
    <property type="entry name" value="Rce1/LyrA-like_dom"/>
</dbReference>
<feature type="transmembrane region" description="Helical" evidence="2">
    <location>
        <begin position="12"/>
        <end position="29"/>
    </location>
</feature>
<dbReference type="Pfam" id="PF02517">
    <property type="entry name" value="Rce1-like"/>
    <property type="match status" value="1"/>
</dbReference>
<name>A0ABV2EQ77_9STRE</name>
<dbReference type="PANTHER" id="PTHR36435:SF1">
    <property type="entry name" value="CAAX AMINO TERMINAL PROTEASE FAMILY PROTEIN"/>
    <property type="match status" value="1"/>
</dbReference>
<reference evidence="4 5" key="1">
    <citation type="submission" date="2024-06" db="EMBL/GenBank/DDBJ databases">
        <title>Genomic Encyclopedia of Type Strains, Phase IV (KMG-IV): sequencing the most valuable type-strain genomes for metagenomic binning, comparative biology and taxonomic classification.</title>
        <authorList>
            <person name="Goeker M."/>
        </authorList>
    </citation>
    <scope>NUCLEOTIDE SEQUENCE [LARGE SCALE GENOMIC DNA]</scope>
    <source>
        <strain evidence="4 5">DSM 29126</strain>
    </source>
</reference>
<feature type="transmembrane region" description="Helical" evidence="2">
    <location>
        <begin position="68"/>
        <end position="90"/>
    </location>
</feature>
<keyword evidence="4" id="KW-0645">Protease</keyword>
<feature type="transmembrane region" description="Helical" evidence="2">
    <location>
        <begin position="139"/>
        <end position="156"/>
    </location>
</feature>
<evidence type="ECO:0000313" key="4">
    <source>
        <dbReference type="EMBL" id="MET3533340.1"/>
    </source>
</evidence>
<dbReference type="RefSeq" id="WP_172103807.1">
    <property type="nucleotide sequence ID" value="NZ_AP024276.1"/>
</dbReference>
<evidence type="ECO:0000256" key="1">
    <source>
        <dbReference type="ARBA" id="ARBA00009067"/>
    </source>
</evidence>
<keyword evidence="5" id="KW-1185">Reference proteome</keyword>
<keyword evidence="2" id="KW-0472">Membrane</keyword>
<keyword evidence="2" id="KW-1133">Transmembrane helix</keyword>
<feature type="transmembrane region" description="Helical" evidence="2">
    <location>
        <begin position="110"/>
        <end position="132"/>
    </location>
</feature>
<dbReference type="GO" id="GO:0006508">
    <property type="term" value="P:proteolysis"/>
    <property type="evidence" value="ECO:0007669"/>
    <property type="project" value="UniProtKB-KW"/>
</dbReference>
<protein>
    <submittedName>
        <fullName evidence="4">Membrane protease YdiL (CAAX protease family)</fullName>
    </submittedName>
</protein>
<sequence>MGETTTGFKNNHIYALAILLLYVFGVGFIKSELLFDLSVLLIGCVTLILLYYQGYGKIFQLDKISRRPILAICLGFVALTIWSIIVNRLFPVPENQKLLDTYSGTGLELYLFYIYGIFIGPISEELVFRALIIKNLERFRSIGLDLLVSAVFFSLAHTVLQGIKLSDFVVYFGIGLIYGTLFKRSKTIYPALILHIIWNAWLFWVSS</sequence>
<evidence type="ECO:0000313" key="5">
    <source>
        <dbReference type="Proteomes" id="UP001549134"/>
    </source>
</evidence>
<dbReference type="GO" id="GO:0008233">
    <property type="term" value="F:peptidase activity"/>
    <property type="evidence" value="ECO:0007669"/>
    <property type="project" value="UniProtKB-KW"/>
</dbReference>
<feature type="transmembrane region" description="Helical" evidence="2">
    <location>
        <begin position="162"/>
        <end position="181"/>
    </location>
</feature>
<feature type="domain" description="CAAX prenyl protease 2/Lysostaphin resistance protein A-like" evidence="3">
    <location>
        <begin position="109"/>
        <end position="200"/>
    </location>
</feature>
<dbReference type="EMBL" id="JBEPLX010000003">
    <property type="protein sequence ID" value="MET3533340.1"/>
    <property type="molecule type" value="Genomic_DNA"/>
</dbReference>
<evidence type="ECO:0000256" key="2">
    <source>
        <dbReference type="SAM" id="Phobius"/>
    </source>
</evidence>
<evidence type="ECO:0000259" key="3">
    <source>
        <dbReference type="Pfam" id="PF02517"/>
    </source>
</evidence>
<feature type="transmembrane region" description="Helical" evidence="2">
    <location>
        <begin position="35"/>
        <end position="56"/>
    </location>
</feature>
<dbReference type="InterPro" id="IPR052710">
    <property type="entry name" value="CAAX_protease"/>
</dbReference>
<dbReference type="GeneID" id="78827237"/>
<feature type="transmembrane region" description="Helical" evidence="2">
    <location>
        <begin position="188"/>
        <end position="206"/>
    </location>
</feature>
<dbReference type="PANTHER" id="PTHR36435">
    <property type="entry name" value="SLR1288 PROTEIN"/>
    <property type="match status" value="1"/>
</dbReference>
<keyword evidence="4" id="KW-0378">Hydrolase</keyword>
<organism evidence="4 5">
    <name type="scientific">Streptococcus parasuis</name>
    <dbReference type="NCBI Taxonomy" id="1501662"/>
    <lineage>
        <taxon>Bacteria</taxon>
        <taxon>Bacillati</taxon>
        <taxon>Bacillota</taxon>
        <taxon>Bacilli</taxon>
        <taxon>Lactobacillales</taxon>
        <taxon>Streptococcaceae</taxon>
        <taxon>Streptococcus</taxon>
    </lineage>
</organism>
<comment type="caution">
    <text evidence="4">The sequence shown here is derived from an EMBL/GenBank/DDBJ whole genome shotgun (WGS) entry which is preliminary data.</text>
</comment>
<dbReference type="Proteomes" id="UP001549134">
    <property type="component" value="Unassembled WGS sequence"/>
</dbReference>
<accession>A0ABV2EQ77</accession>
<comment type="similarity">
    <text evidence="1">Belongs to the UPF0177 family.</text>
</comment>
<proteinExistence type="inferred from homology"/>